<reference evidence="2 3" key="1">
    <citation type="submission" date="2016-10" db="EMBL/GenBank/DDBJ databases">
        <authorList>
            <person name="de Groot N.N."/>
        </authorList>
    </citation>
    <scope>NUCLEOTIDE SEQUENCE [LARGE SCALE GENOMIC DNA]</scope>
    <source>
        <strain evidence="2 3">DSM 44945</strain>
    </source>
</reference>
<sequence length="179" mass="20798">MKLRFQPLTTEVDTLIRFLTSESWDDHGNPNPSAAEIREAFKQGYYTGEDVETFWIVIDSGRKIGLIRIFDLQDPTPLFDLRITRPYRGMGIGEQAVKWLTRHVFTHHPGAIRIEGHTRKDNYAMRKVFFKCGYVREACYRKAWPSSDGTLHDSVGYGITREDWEENKVTPVDWGDVPF</sequence>
<evidence type="ECO:0000313" key="3">
    <source>
        <dbReference type="Proteomes" id="UP000198661"/>
    </source>
</evidence>
<dbReference type="SUPFAM" id="SSF55729">
    <property type="entry name" value="Acyl-CoA N-acyltransferases (Nat)"/>
    <property type="match status" value="1"/>
</dbReference>
<dbReference type="InterPro" id="IPR000182">
    <property type="entry name" value="GNAT_dom"/>
</dbReference>
<feature type="domain" description="N-acetyltransferase" evidence="1">
    <location>
        <begin position="3"/>
        <end position="162"/>
    </location>
</feature>
<dbReference type="RefSeq" id="WP_245751962.1">
    <property type="nucleotide sequence ID" value="NZ_FOOK01000002.1"/>
</dbReference>
<dbReference type="AlphaFoldDB" id="A0A1I2KPF2"/>
<dbReference type="InterPro" id="IPR016181">
    <property type="entry name" value="Acyl_CoA_acyltransferase"/>
</dbReference>
<dbReference type="PROSITE" id="PS51186">
    <property type="entry name" value="GNAT"/>
    <property type="match status" value="1"/>
</dbReference>
<dbReference type="GO" id="GO:0016747">
    <property type="term" value="F:acyltransferase activity, transferring groups other than amino-acyl groups"/>
    <property type="evidence" value="ECO:0007669"/>
    <property type="project" value="InterPro"/>
</dbReference>
<proteinExistence type="predicted"/>
<keyword evidence="2" id="KW-0808">Transferase</keyword>
<protein>
    <submittedName>
        <fullName evidence="2">Protein N-acetyltransferase, RimJ/RimL family</fullName>
    </submittedName>
</protein>
<dbReference type="CDD" id="cd04301">
    <property type="entry name" value="NAT_SF"/>
    <property type="match status" value="1"/>
</dbReference>
<evidence type="ECO:0000313" key="2">
    <source>
        <dbReference type="EMBL" id="SFF67001.1"/>
    </source>
</evidence>
<accession>A0A1I2KPF2</accession>
<dbReference type="EMBL" id="FOOK01000002">
    <property type="protein sequence ID" value="SFF67001.1"/>
    <property type="molecule type" value="Genomic_DNA"/>
</dbReference>
<name>A0A1I2KPF2_9BACL</name>
<keyword evidence="3" id="KW-1185">Reference proteome</keyword>
<organism evidence="2 3">
    <name type="scientific">Planifilum fulgidum</name>
    <dbReference type="NCBI Taxonomy" id="201973"/>
    <lineage>
        <taxon>Bacteria</taxon>
        <taxon>Bacillati</taxon>
        <taxon>Bacillota</taxon>
        <taxon>Bacilli</taxon>
        <taxon>Bacillales</taxon>
        <taxon>Thermoactinomycetaceae</taxon>
        <taxon>Planifilum</taxon>
    </lineage>
</organism>
<evidence type="ECO:0000259" key="1">
    <source>
        <dbReference type="PROSITE" id="PS51186"/>
    </source>
</evidence>
<gene>
    <name evidence="2" type="ORF">SAMN04488025_10282</name>
</gene>
<dbReference type="Pfam" id="PF13302">
    <property type="entry name" value="Acetyltransf_3"/>
    <property type="match status" value="1"/>
</dbReference>
<dbReference type="STRING" id="201973.SAMN04488025_10282"/>
<dbReference type="Gene3D" id="3.40.630.30">
    <property type="match status" value="1"/>
</dbReference>
<dbReference type="Proteomes" id="UP000198661">
    <property type="component" value="Unassembled WGS sequence"/>
</dbReference>
<dbReference type="PANTHER" id="PTHR43792">
    <property type="entry name" value="GNAT FAMILY, PUTATIVE (AFU_ORTHOLOGUE AFUA_3G00765)-RELATED-RELATED"/>
    <property type="match status" value="1"/>
</dbReference>
<dbReference type="InterPro" id="IPR051531">
    <property type="entry name" value="N-acetyltransferase"/>
</dbReference>